<dbReference type="PANTHER" id="PTHR30309:SF0">
    <property type="entry name" value="GLYCEROL-3-PHOSPHATE ACYLTRANSFERASE-RELATED"/>
    <property type="match status" value="1"/>
</dbReference>
<dbReference type="SMART" id="SM01207">
    <property type="entry name" value="G3P_acyltransf"/>
    <property type="match status" value="1"/>
</dbReference>
<evidence type="ECO:0000256" key="1">
    <source>
        <dbReference type="ARBA" id="ARBA00022475"/>
    </source>
</evidence>
<feature type="transmembrane region" description="Helical" evidence="11">
    <location>
        <begin position="41"/>
        <end position="60"/>
    </location>
</feature>
<keyword evidence="1" id="KW-1003">Cell membrane</keyword>
<keyword evidence="8" id="KW-0594">Phospholipid biosynthesis</keyword>
<feature type="transmembrane region" description="Helical" evidence="11">
    <location>
        <begin position="103"/>
        <end position="126"/>
    </location>
</feature>
<evidence type="ECO:0000313" key="12">
    <source>
        <dbReference type="EMBL" id="GAG32667.1"/>
    </source>
</evidence>
<keyword evidence="6" id="KW-0443">Lipid metabolism</keyword>
<evidence type="ECO:0000256" key="6">
    <source>
        <dbReference type="ARBA" id="ARBA00023098"/>
    </source>
</evidence>
<evidence type="ECO:0000256" key="10">
    <source>
        <dbReference type="SAM" id="MobiDB-lite"/>
    </source>
</evidence>
<feature type="transmembrane region" description="Helical" evidence="11">
    <location>
        <begin position="72"/>
        <end position="96"/>
    </location>
</feature>
<evidence type="ECO:0000256" key="11">
    <source>
        <dbReference type="SAM" id="Phobius"/>
    </source>
</evidence>
<keyword evidence="9" id="KW-1208">Phospholipid metabolism</keyword>
<keyword evidence="4 11" id="KW-0812">Transmembrane</keyword>
<proteinExistence type="predicted"/>
<comment type="caution">
    <text evidence="12">The sequence shown here is derived from an EMBL/GenBank/DDBJ whole genome shotgun (WGS) entry which is preliminary data.</text>
</comment>
<dbReference type="InterPro" id="IPR003811">
    <property type="entry name" value="G3P_acylTferase_PlsY"/>
</dbReference>
<keyword evidence="7 11" id="KW-0472">Membrane</keyword>
<feature type="compositionally biased region" description="Basic and acidic residues" evidence="10">
    <location>
        <begin position="160"/>
        <end position="171"/>
    </location>
</feature>
<keyword evidence="3" id="KW-0808">Transferase</keyword>
<evidence type="ECO:0008006" key="13">
    <source>
        <dbReference type="Google" id="ProtNLM"/>
    </source>
</evidence>
<keyword evidence="5 11" id="KW-1133">Transmembrane helix</keyword>
<evidence type="ECO:0000256" key="8">
    <source>
        <dbReference type="ARBA" id="ARBA00023209"/>
    </source>
</evidence>
<organism evidence="12">
    <name type="scientific">marine sediment metagenome</name>
    <dbReference type="NCBI Taxonomy" id="412755"/>
    <lineage>
        <taxon>unclassified sequences</taxon>
        <taxon>metagenomes</taxon>
        <taxon>ecological metagenomes</taxon>
    </lineage>
</organism>
<dbReference type="EMBL" id="BARS01049413">
    <property type="protein sequence ID" value="GAG32667.1"/>
    <property type="molecule type" value="Genomic_DNA"/>
</dbReference>
<sequence>TAGRKSAALVGTMDLLKGVLAVVLAGLIMGKGYLVVGNFGFGMLVAQVLAALAAVVGHNWSVFLGFKGGRGVATFFGGLIALCPIAALVGGEIFIIGAGLTQYVSLASIAGVVGAYAILVPLTIMHGFPLEYLFYTLVGSVIIIVMHRDNISRLVKGKERRLGEKGEKRDSPASSPTEGAG</sequence>
<evidence type="ECO:0000256" key="2">
    <source>
        <dbReference type="ARBA" id="ARBA00022516"/>
    </source>
</evidence>
<dbReference type="GO" id="GO:0008654">
    <property type="term" value="P:phospholipid biosynthetic process"/>
    <property type="evidence" value="ECO:0007669"/>
    <property type="project" value="UniProtKB-KW"/>
</dbReference>
<protein>
    <recommendedName>
        <fullName evidence="13">Acyl-phosphate glycerol 3-phosphate acyltransferase</fullName>
    </recommendedName>
</protein>
<gene>
    <name evidence="12" type="ORF">S01H1_73911</name>
</gene>
<name>X0XB70_9ZZZZ</name>
<dbReference type="GO" id="GO:0043772">
    <property type="term" value="F:acyl-phosphate glycerol-3-phosphate acyltransferase activity"/>
    <property type="evidence" value="ECO:0007669"/>
    <property type="project" value="InterPro"/>
</dbReference>
<dbReference type="GO" id="GO:0005886">
    <property type="term" value="C:plasma membrane"/>
    <property type="evidence" value="ECO:0007669"/>
    <property type="project" value="InterPro"/>
</dbReference>
<evidence type="ECO:0000256" key="4">
    <source>
        <dbReference type="ARBA" id="ARBA00022692"/>
    </source>
</evidence>
<accession>X0XB70</accession>
<dbReference type="AlphaFoldDB" id="X0XB70"/>
<evidence type="ECO:0000256" key="5">
    <source>
        <dbReference type="ARBA" id="ARBA00022989"/>
    </source>
</evidence>
<feature type="compositionally biased region" description="Polar residues" evidence="10">
    <location>
        <begin position="172"/>
        <end position="181"/>
    </location>
</feature>
<feature type="transmembrane region" description="Helical" evidence="11">
    <location>
        <begin position="15"/>
        <end position="34"/>
    </location>
</feature>
<feature type="region of interest" description="Disordered" evidence="10">
    <location>
        <begin position="160"/>
        <end position="181"/>
    </location>
</feature>
<evidence type="ECO:0000256" key="3">
    <source>
        <dbReference type="ARBA" id="ARBA00022679"/>
    </source>
</evidence>
<evidence type="ECO:0000256" key="9">
    <source>
        <dbReference type="ARBA" id="ARBA00023264"/>
    </source>
</evidence>
<feature type="transmembrane region" description="Helical" evidence="11">
    <location>
        <begin position="132"/>
        <end position="151"/>
    </location>
</feature>
<keyword evidence="2" id="KW-0444">Lipid biosynthesis</keyword>
<dbReference type="PANTHER" id="PTHR30309">
    <property type="entry name" value="INNER MEMBRANE PROTEIN YGIH"/>
    <property type="match status" value="1"/>
</dbReference>
<reference evidence="12" key="1">
    <citation type="journal article" date="2014" name="Front. Microbiol.">
        <title>High frequency of phylogenetically diverse reductive dehalogenase-homologous genes in deep subseafloor sedimentary metagenomes.</title>
        <authorList>
            <person name="Kawai M."/>
            <person name="Futagami T."/>
            <person name="Toyoda A."/>
            <person name="Takaki Y."/>
            <person name="Nishi S."/>
            <person name="Hori S."/>
            <person name="Arai W."/>
            <person name="Tsubouchi T."/>
            <person name="Morono Y."/>
            <person name="Uchiyama I."/>
            <person name="Ito T."/>
            <person name="Fujiyama A."/>
            <person name="Inagaki F."/>
            <person name="Takami H."/>
        </authorList>
    </citation>
    <scope>NUCLEOTIDE SEQUENCE</scope>
    <source>
        <strain evidence="12">Expedition CK06-06</strain>
    </source>
</reference>
<feature type="non-terminal residue" evidence="12">
    <location>
        <position position="1"/>
    </location>
</feature>
<dbReference type="Pfam" id="PF02660">
    <property type="entry name" value="G3P_acyltransf"/>
    <property type="match status" value="1"/>
</dbReference>
<evidence type="ECO:0000256" key="7">
    <source>
        <dbReference type="ARBA" id="ARBA00023136"/>
    </source>
</evidence>